<keyword evidence="2" id="KW-0812">Transmembrane</keyword>
<reference evidence="3 4" key="1">
    <citation type="journal article" date="2023" name="Plants (Basel)">
        <title>Bridging the Gap: Combining Genomics and Transcriptomics Approaches to Understand Stylosanthes scabra, an Orphan Legume from the Brazilian Caatinga.</title>
        <authorList>
            <person name="Ferreira-Neto J.R.C."/>
            <person name="da Silva M.D."/>
            <person name="Binneck E."/>
            <person name="de Melo N.F."/>
            <person name="da Silva R.H."/>
            <person name="de Melo A.L.T.M."/>
            <person name="Pandolfi V."/>
            <person name="Bustamante F.O."/>
            <person name="Brasileiro-Vidal A.C."/>
            <person name="Benko-Iseppon A.M."/>
        </authorList>
    </citation>
    <scope>NUCLEOTIDE SEQUENCE [LARGE SCALE GENOMIC DNA]</scope>
    <source>
        <tissue evidence="3">Leaves</tissue>
    </source>
</reference>
<evidence type="ECO:0000256" key="2">
    <source>
        <dbReference type="SAM" id="Phobius"/>
    </source>
</evidence>
<keyword evidence="4" id="KW-1185">Reference proteome</keyword>
<feature type="compositionally biased region" description="Basic residues" evidence="1">
    <location>
        <begin position="13"/>
        <end position="23"/>
    </location>
</feature>
<proteinExistence type="predicted"/>
<keyword evidence="2" id="KW-1133">Transmembrane helix</keyword>
<feature type="region of interest" description="Disordered" evidence="1">
    <location>
        <begin position="1"/>
        <end position="24"/>
    </location>
</feature>
<organism evidence="3 4">
    <name type="scientific">Stylosanthes scabra</name>
    <dbReference type="NCBI Taxonomy" id="79078"/>
    <lineage>
        <taxon>Eukaryota</taxon>
        <taxon>Viridiplantae</taxon>
        <taxon>Streptophyta</taxon>
        <taxon>Embryophyta</taxon>
        <taxon>Tracheophyta</taxon>
        <taxon>Spermatophyta</taxon>
        <taxon>Magnoliopsida</taxon>
        <taxon>eudicotyledons</taxon>
        <taxon>Gunneridae</taxon>
        <taxon>Pentapetalae</taxon>
        <taxon>rosids</taxon>
        <taxon>fabids</taxon>
        <taxon>Fabales</taxon>
        <taxon>Fabaceae</taxon>
        <taxon>Papilionoideae</taxon>
        <taxon>50 kb inversion clade</taxon>
        <taxon>dalbergioids sensu lato</taxon>
        <taxon>Dalbergieae</taxon>
        <taxon>Pterocarpus clade</taxon>
        <taxon>Stylosanthes</taxon>
    </lineage>
</organism>
<evidence type="ECO:0000313" key="4">
    <source>
        <dbReference type="Proteomes" id="UP001341840"/>
    </source>
</evidence>
<gene>
    <name evidence="3" type="ORF">PIB30_009794</name>
</gene>
<dbReference type="Proteomes" id="UP001341840">
    <property type="component" value="Unassembled WGS sequence"/>
</dbReference>
<dbReference type="EMBL" id="JASCZI010241678">
    <property type="protein sequence ID" value="MED6204519.1"/>
    <property type="molecule type" value="Genomic_DNA"/>
</dbReference>
<protein>
    <submittedName>
        <fullName evidence="3">Uncharacterized protein</fullName>
    </submittedName>
</protein>
<name>A0ABU6Y3E9_9FABA</name>
<comment type="caution">
    <text evidence="3">The sequence shown here is derived from an EMBL/GenBank/DDBJ whole genome shotgun (WGS) entry which is preliminary data.</text>
</comment>
<accession>A0ABU6Y3E9</accession>
<evidence type="ECO:0000256" key="1">
    <source>
        <dbReference type="SAM" id="MobiDB-lite"/>
    </source>
</evidence>
<keyword evidence="2" id="KW-0472">Membrane</keyword>
<feature type="region of interest" description="Disordered" evidence="1">
    <location>
        <begin position="69"/>
        <end position="89"/>
    </location>
</feature>
<sequence>MNTANPKFGCLSRKPRSPLRHNGRVGGINPVPLHLSEFCCRRAGAPPPPRGLTVSLSWALRNGVARAHHLGRTGASPTETSPLSKGGRGRAIRRARARGQRWIGLIIFGFLSTLLAFLVLLSFPWALSLYLGTEIH</sequence>
<feature type="transmembrane region" description="Helical" evidence="2">
    <location>
        <begin position="102"/>
        <end position="127"/>
    </location>
</feature>
<evidence type="ECO:0000313" key="3">
    <source>
        <dbReference type="EMBL" id="MED6204519.1"/>
    </source>
</evidence>